<dbReference type="SUPFAM" id="SSF52540">
    <property type="entry name" value="P-loop containing nucleoside triphosphate hydrolases"/>
    <property type="match status" value="1"/>
</dbReference>
<dbReference type="Gene3D" id="3.40.50.300">
    <property type="entry name" value="P-loop containing nucleotide triphosphate hydrolases"/>
    <property type="match status" value="2"/>
</dbReference>
<dbReference type="Pfam" id="PF00580">
    <property type="entry name" value="UvrD-helicase"/>
    <property type="match status" value="1"/>
</dbReference>
<comment type="caution">
    <text evidence="7">The sequence shown here is derived from an EMBL/GenBank/DDBJ whole genome shotgun (WGS) entry which is preliminary data.</text>
</comment>
<dbReference type="Proteomes" id="UP000664357">
    <property type="component" value="Unassembled WGS sequence"/>
</dbReference>
<dbReference type="RefSeq" id="WP_207703497.1">
    <property type="nucleotide sequence ID" value="NZ_JAFREL020000002.1"/>
</dbReference>
<evidence type="ECO:0000259" key="6">
    <source>
        <dbReference type="PROSITE" id="PS51198"/>
    </source>
</evidence>
<evidence type="ECO:0000256" key="5">
    <source>
        <dbReference type="PROSITE-ProRule" id="PRU00560"/>
    </source>
</evidence>
<sequence length="665" mass="76489">MNAIEKEEQKNWEQIKQQMLTQQKQLTGSLNSATEELQQFQTYLVNYKGEIDPHEMFTNVRLQEQQILASSIKFQQLEKLQKQLSNPYFTRVDFLFDGETKADALYIGRFSFSNEQNQLLIYDWRAPIASLFYDFDFGAAYYEAPNGLVKGAITGKRQLKFVAGELNYVLDTHTTIFDDILQKELSNQQSGRMSTIISTIQKEQNQIIRSTNHKDLIVHGVAGSGKTSIALHRIAFLLYQERERLSSDQITILSPNRVFGSYISEVLPELGEEPVNEWSIDLLMEQLTKQKATISRLEETELAIADQLPAQISYLATSKSVKDLQNFLYKMEQTIFEAELLEVGSYEFPPDYLNRRFQAYRRQPIVIRLEMIANDIIEEVKNKPFRPKRLPTKNQLKKKLIQCLNYRSSAAIYDAFLNDQDIQPLKSYCYSDLFPLAHIQSFFDQTLTFEENKYVVIDEIQDYTMMQLRVIKDLFPCQKLLVGDYTQQITATNFMNLSQLQQIFSDANLVQLTKSYRSTFEIMNFAKGLIQDQLIEPVIRHGADPVVLQIEDSNRLAVIKKQVRMLTSNFQTIALITKNTHQAQNWYDRLKDSISITLLQDNNQTLDKVGTYLCGVGTAKGLEFDAVIVLDSQVENFTGRAGQQQLFVAATRAIHQLILIEGGVS</sequence>
<keyword evidence="2 5" id="KW-0378">Hydrolase</keyword>
<dbReference type="PROSITE" id="PS51198">
    <property type="entry name" value="UVRD_HELICASE_ATP_BIND"/>
    <property type="match status" value="1"/>
</dbReference>
<dbReference type="EMBL" id="JAFREL020000002">
    <property type="protein sequence ID" value="MEO1770658.1"/>
    <property type="molecule type" value="Genomic_DNA"/>
</dbReference>
<keyword evidence="8" id="KW-1185">Reference proteome</keyword>
<dbReference type="InterPro" id="IPR027417">
    <property type="entry name" value="P-loop_NTPase"/>
</dbReference>
<gene>
    <name evidence="7" type="ORF">JZO67_002611</name>
</gene>
<feature type="domain" description="UvrD-like helicase ATP-binding" evidence="6">
    <location>
        <begin position="199"/>
        <end position="519"/>
    </location>
</feature>
<organism evidence="7 8">
    <name type="scientific">Candidatus Enterococcus ferrettii</name>
    <dbReference type="NCBI Taxonomy" id="2815324"/>
    <lineage>
        <taxon>Bacteria</taxon>
        <taxon>Bacillati</taxon>
        <taxon>Bacillota</taxon>
        <taxon>Bacilli</taxon>
        <taxon>Lactobacillales</taxon>
        <taxon>Enterococcaceae</taxon>
        <taxon>Enterococcus</taxon>
    </lineage>
</organism>
<feature type="binding site" evidence="5">
    <location>
        <begin position="220"/>
        <end position="227"/>
    </location>
    <ligand>
        <name>ATP</name>
        <dbReference type="ChEBI" id="CHEBI:30616"/>
    </ligand>
</feature>
<accession>A0ABV0EST6</accession>
<keyword evidence="4 5" id="KW-0067">ATP-binding</keyword>
<evidence type="ECO:0000256" key="4">
    <source>
        <dbReference type="ARBA" id="ARBA00022840"/>
    </source>
</evidence>
<protein>
    <submittedName>
        <fullName evidence="7">DNA helicase II/ATP-dependent DNA helicase PcrA</fullName>
    </submittedName>
</protein>
<evidence type="ECO:0000256" key="1">
    <source>
        <dbReference type="ARBA" id="ARBA00022741"/>
    </source>
</evidence>
<evidence type="ECO:0000256" key="2">
    <source>
        <dbReference type="ARBA" id="ARBA00022801"/>
    </source>
</evidence>
<reference evidence="7 8" key="1">
    <citation type="submission" date="2024-02" db="EMBL/GenBank/DDBJ databases">
        <title>The Genome Sequence of Enterococcus sp. DIV0159.</title>
        <authorList>
            <person name="Earl A."/>
            <person name="Manson A."/>
            <person name="Gilmore M."/>
            <person name="Sanders J."/>
            <person name="Shea T."/>
            <person name="Howe W."/>
            <person name="Livny J."/>
            <person name="Cuomo C."/>
            <person name="Neafsey D."/>
            <person name="Birren B."/>
        </authorList>
    </citation>
    <scope>NUCLEOTIDE SEQUENCE [LARGE SCALE GENOMIC DNA]</scope>
    <source>
        <strain evidence="7 8">665A</strain>
    </source>
</reference>
<dbReference type="InterPro" id="IPR014016">
    <property type="entry name" value="UvrD-like_ATP-bd"/>
</dbReference>
<dbReference type="PANTHER" id="PTHR11070:SF17">
    <property type="entry name" value="DNA HELICASE IV"/>
    <property type="match status" value="1"/>
</dbReference>
<keyword evidence="1 5" id="KW-0547">Nucleotide-binding</keyword>
<keyword evidence="3 5" id="KW-0347">Helicase</keyword>
<evidence type="ECO:0000313" key="7">
    <source>
        <dbReference type="EMBL" id="MEO1770658.1"/>
    </source>
</evidence>
<dbReference type="InterPro" id="IPR000212">
    <property type="entry name" value="DNA_helicase_UvrD/REP"/>
</dbReference>
<evidence type="ECO:0000313" key="8">
    <source>
        <dbReference type="Proteomes" id="UP000664357"/>
    </source>
</evidence>
<name>A0ABV0EST6_9ENTE</name>
<proteinExistence type="predicted"/>
<dbReference type="PANTHER" id="PTHR11070">
    <property type="entry name" value="UVRD / RECB / PCRA DNA HELICASE FAMILY MEMBER"/>
    <property type="match status" value="1"/>
</dbReference>
<evidence type="ECO:0000256" key="3">
    <source>
        <dbReference type="ARBA" id="ARBA00022806"/>
    </source>
</evidence>
<dbReference type="GO" id="GO:0004386">
    <property type="term" value="F:helicase activity"/>
    <property type="evidence" value="ECO:0007669"/>
    <property type="project" value="UniProtKB-KW"/>
</dbReference>